<gene>
    <name evidence="2" type="ORF">SAMN05216252_102286</name>
</gene>
<feature type="transmembrane region" description="Helical" evidence="1">
    <location>
        <begin position="55"/>
        <end position="77"/>
    </location>
</feature>
<sequence>MRRRGVRPGVTEATKGLTGLLVAVLGSASALLAWAPLARVNVEGGFEGQRRDLSVLYVDLPLVAAGGALVPLAFWLLTLRGSRRPGLAALVAVAVAALGVWALTSWWAPHQVPEFAG</sequence>
<keyword evidence="3" id="KW-1185">Reference proteome</keyword>
<dbReference type="AlphaFoldDB" id="A0A239B026"/>
<dbReference type="Proteomes" id="UP000198280">
    <property type="component" value="Unassembled WGS sequence"/>
</dbReference>
<evidence type="ECO:0000313" key="2">
    <source>
        <dbReference type="EMBL" id="SNS01150.1"/>
    </source>
</evidence>
<feature type="transmembrane region" description="Helical" evidence="1">
    <location>
        <begin position="89"/>
        <end position="108"/>
    </location>
</feature>
<name>A0A239B026_9ACTN</name>
<organism evidence="2 3">
    <name type="scientific">Actinacidiphila glaucinigra</name>
    <dbReference type="NCBI Taxonomy" id="235986"/>
    <lineage>
        <taxon>Bacteria</taxon>
        <taxon>Bacillati</taxon>
        <taxon>Actinomycetota</taxon>
        <taxon>Actinomycetes</taxon>
        <taxon>Kitasatosporales</taxon>
        <taxon>Streptomycetaceae</taxon>
        <taxon>Actinacidiphila</taxon>
    </lineage>
</organism>
<dbReference type="EMBL" id="FZOF01000002">
    <property type="protein sequence ID" value="SNS01150.1"/>
    <property type="molecule type" value="Genomic_DNA"/>
</dbReference>
<accession>A0A239B026</accession>
<keyword evidence="1" id="KW-0472">Membrane</keyword>
<evidence type="ECO:0000313" key="3">
    <source>
        <dbReference type="Proteomes" id="UP000198280"/>
    </source>
</evidence>
<evidence type="ECO:0000256" key="1">
    <source>
        <dbReference type="SAM" id="Phobius"/>
    </source>
</evidence>
<reference evidence="2 3" key="1">
    <citation type="submission" date="2017-06" db="EMBL/GenBank/DDBJ databases">
        <authorList>
            <person name="Kim H.J."/>
            <person name="Triplett B.A."/>
        </authorList>
    </citation>
    <scope>NUCLEOTIDE SEQUENCE [LARGE SCALE GENOMIC DNA]</scope>
    <source>
        <strain evidence="2 3">CGMCC 4.1858</strain>
    </source>
</reference>
<feature type="transmembrane region" description="Helical" evidence="1">
    <location>
        <begin position="16"/>
        <end position="35"/>
    </location>
</feature>
<protein>
    <submittedName>
        <fullName evidence="2">Uncharacterized protein</fullName>
    </submittedName>
</protein>
<keyword evidence="1" id="KW-0812">Transmembrane</keyword>
<keyword evidence="1" id="KW-1133">Transmembrane helix</keyword>
<proteinExistence type="predicted"/>